<protein>
    <submittedName>
        <fullName evidence="1">Uncharacterized protein</fullName>
    </submittedName>
</protein>
<accession>A0A2W1DQV3</accession>
<keyword evidence="2" id="KW-1185">Reference proteome</keyword>
<gene>
    <name evidence="1" type="ORF">Ptr86124_007751</name>
</gene>
<organism evidence="1 2">
    <name type="scientific">Pyrenophora tritici-repentis</name>
    <dbReference type="NCBI Taxonomy" id="45151"/>
    <lineage>
        <taxon>Eukaryota</taxon>
        <taxon>Fungi</taxon>
        <taxon>Dikarya</taxon>
        <taxon>Ascomycota</taxon>
        <taxon>Pezizomycotina</taxon>
        <taxon>Dothideomycetes</taxon>
        <taxon>Pleosporomycetidae</taxon>
        <taxon>Pleosporales</taxon>
        <taxon>Pleosporineae</taxon>
        <taxon>Pleosporaceae</taxon>
        <taxon>Pyrenophora</taxon>
    </lineage>
</organism>
<dbReference type="AlphaFoldDB" id="A0A2W1DQV3"/>
<dbReference type="EMBL" id="NRDI02000009">
    <property type="protein sequence ID" value="KAI1513849.1"/>
    <property type="molecule type" value="Genomic_DNA"/>
</dbReference>
<reference evidence="2" key="1">
    <citation type="journal article" date="2022" name="Microb. Genom.">
        <title>A global pangenome for the wheat fungal pathogen Pyrenophora tritici-repentis and prediction of effector protein structural homology.</title>
        <authorList>
            <person name="Moolhuijzen P.M."/>
            <person name="See P.T."/>
            <person name="Shi G."/>
            <person name="Powell H.R."/>
            <person name="Cockram J."/>
            <person name="Jorgensen L.N."/>
            <person name="Benslimane H."/>
            <person name="Strelkov S.E."/>
            <person name="Turner J."/>
            <person name="Liu Z."/>
            <person name="Moffat C.S."/>
        </authorList>
    </citation>
    <scope>NUCLEOTIDE SEQUENCE [LARGE SCALE GENOMIC DNA]</scope>
</reference>
<proteinExistence type="predicted"/>
<sequence>MDETSYQTTMGDGCADKKNLNLVVHRKSVNEEAFSVATSSESFDTTVLASNARHLPIELHRLILHYVDSDTVKQYRMASKYLHAIGTEELFSTVTFHYSTWSVERLIEMSKSPDIRRHVKTIIWDTNHWIIPHVHTFHEWELYLTEKGVDMRRWNSALYTYGGILIDLAQSQHDFEAYLDNVRDEKAAEEMFFKSDVLRRFQNLQTIHISDGEDWYLDLDAVSLRRGEGRNGWNNRCGMMAFKFLQKTSPLPIKTLRLNRLSHFALQHVSGDFSSLTSLDLNITARADRRFRHYWDATDWWSAAYIVPNGNLTKFIMGMPHLHSLRISLQDTGRSDCWRDRMPLSSIDATFDSEYTWPRLRHLSLCHFFATLDSLLSLLNRHRATLTEVSLRNISFDDDCTQSAANPHWAFDHPSSPSEYQTMIEQRLQLNEWPTFLEKVSEVLHLERATISGILGTHRFGYGWYLNDRDLGPAVSEYVISGSGLCPLNTDNVRLLHPWDEFRR</sequence>
<evidence type="ECO:0000313" key="2">
    <source>
        <dbReference type="Proteomes" id="UP000249757"/>
    </source>
</evidence>
<evidence type="ECO:0000313" key="1">
    <source>
        <dbReference type="EMBL" id="KAI1513849.1"/>
    </source>
</evidence>
<comment type="caution">
    <text evidence="1">The sequence shown here is derived from an EMBL/GenBank/DDBJ whole genome shotgun (WGS) entry which is preliminary data.</text>
</comment>
<dbReference type="Proteomes" id="UP000249757">
    <property type="component" value="Unassembled WGS sequence"/>
</dbReference>
<name>A0A2W1DQV3_9PLEO</name>